<dbReference type="Proteomes" id="UP000485058">
    <property type="component" value="Unassembled WGS sequence"/>
</dbReference>
<accession>A0A699YK18</accession>
<organism evidence="1 2">
    <name type="scientific">Haematococcus lacustris</name>
    <name type="common">Green alga</name>
    <name type="synonym">Haematococcus pluvialis</name>
    <dbReference type="NCBI Taxonomy" id="44745"/>
    <lineage>
        <taxon>Eukaryota</taxon>
        <taxon>Viridiplantae</taxon>
        <taxon>Chlorophyta</taxon>
        <taxon>core chlorophytes</taxon>
        <taxon>Chlorophyceae</taxon>
        <taxon>CS clade</taxon>
        <taxon>Chlamydomonadales</taxon>
        <taxon>Haematococcaceae</taxon>
        <taxon>Haematococcus</taxon>
    </lineage>
</organism>
<name>A0A699YK18_HAELA</name>
<evidence type="ECO:0000313" key="1">
    <source>
        <dbReference type="EMBL" id="GFH07244.1"/>
    </source>
</evidence>
<dbReference type="EMBL" id="BLLF01000083">
    <property type="protein sequence ID" value="GFH07244.1"/>
    <property type="molecule type" value="Genomic_DNA"/>
</dbReference>
<dbReference type="AlphaFoldDB" id="A0A699YK18"/>
<gene>
    <name evidence="1" type="ORF">HaLaN_02021</name>
</gene>
<keyword evidence="2" id="KW-1185">Reference proteome</keyword>
<comment type="caution">
    <text evidence="1">The sequence shown here is derived from an EMBL/GenBank/DDBJ whole genome shotgun (WGS) entry which is preliminary data.</text>
</comment>
<evidence type="ECO:0000313" key="2">
    <source>
        <dbReference type="Proteomes" id="UP000485058"/>
    </source>
</evidence>
<reference evidence="1 2" key="1">
    <citation type="submission" date="2020-02" db="EMBL/GenBank/DDBJ databases">
        <title>Draft genome sequence of Haematococcus lacustris strain NIES-144.</title>
        <authorList>
            <person name="Morimoto D."/>
            <person name="Nakagawa S."/>
            <person name="Yoshida T."/>
            <person name="Sawayama S."/>
        </authorList>
    </citation>
    <scope>NUCLEOTIDE SEQUENCE [LARGE SCALE GENOMIC DNA]</scope>
    <source>
        <strain evidence="1 2">NIES-144</strain>
    </source>
</reference>
<proteinExistence type="predicted"/>
<protein>
    <submittedName>
        <fullName evidence="1">Uncharacterized protein</fullName>
    </submittedName>
</protein>
<sequence length="132" mass="13683">MDSLSTQPDGELDGTSLTFQDLTVVTDIALPRANTPLSFLVPSALTGSVNISFERVTLRLPSSCTSLGHMPVREATELLAALAATEGMAAGTTSFIHVLSNISLQGYTPPEAQLCSEAGTLVALVHSVIIAA</sequence>